<sequence>MARRWLILADDLTGAADCAIAFARRGRSALVQWGEAGGEAEEDVVAHDADSRQLGAAAAAARHAALAGRLHRPGVGVFKKIDSTLRGQPAAELAATLAAMRERTGAGFGILAPAFPATGRTTRDGRILVAGGPLEDTELWRRDHTYPTGALPAMLAGAGLTGTVIDLATVRRGAEPLREALAAAARTSSVAVLDAEEDDDLARIAAAGLALGAQGPLRESLVWIGSAGLAHALAAAETTPPAPRPTVASGPGGTLVVVGSLAAASRAAARKLAGEARLRHVPVAAGWLLAAGEAERVRWCDRVTARLAVGDDVLVEVETGDAPDLRLGPRLAEALGALLAPAGRHLGGLVATGGETAAALLAHFGVDGLALVDEIEAGVALGLTRGRVTVPIVTKAGAFGTEDTLLRAVHHLRAIRHEGSPT</sequence>
<dbReference type="AlphaFoldDB" id="A0A179SFN3"/>
<evidence type="ECO:0000313" key="9">
    <source>
        <dbReference type="EMBL" id="OAS26405.1"/>
    </source>
</evidence>
<comment type="caution">
    <text evidence="9">The sequence shown here is derived from an EMBL/GenBank/DDBJ whole genome shotgun (WGS) entry which is preliminary data.</text>
</comment>
<evidence type="ECO:0000256" key="1">
    <source>
        <dbReference type="ARBA" id="ARBA00005715"/>
    </source>
</evidence>
<evidence type="ECO:0000256" key="4">
    <source>
        <dbReference type="ARBA" id="ARBA00022777"/>
    </source>
</evidence>
<evidence type="ECO:0000256" key="6">
    <source>
        <dbReference type="ARBA" id="ARBA00023277"/>
    </source>
</evidence>
<gene>
    <name evidence="9" type="ORF">A5481_04910</name>
</gene>
<reference evidence="9 10" key="1">
    <citation type="submission" date="2016-04" db="EMBL/GenBank/DDBJ databases">
        <authorList>
            <person name="Evans L.H."/>
            <person name="Alamgir A."/>
            <person name="Owens N."/>
            <person name="Weber N.D."/>
            <person name="Virtaneva K."/>
            <person name="Barbian K."/>
            <person name="Babar A."/>
            <person name="Rosenke K."/>
        </authorList>
    </citation>
    <scope>NUCLEOTIDE SEQUENCE [LARGE SCALE GENOMIC DNA]</scope>
    <source>
        <strain evidence="9 10">PMB02</strain>
    </source>
</reference>
<feature type="domain" description="Four-carbon acid sugar kinase N-terminal" evidence="7">
    <location>
        <begin position="6"/>
        <end position="233"/>
    </location>
</feature>
<dbReference type="Gene3D" id="3.40.980.20">
    <property type="entry name" value="Four-carbon acid sugar kinase, nucleotide binding domain"/>
    <property type="match status" value="1"/>
</dbReference>
<dbReference type="STRING" id="427683.A5481_04910"/>
<keyword evidence="4" id="KW-0418">Kinase</keyword>
<dbReference type="EMBL" id="LWHQ01000010">
    <property type="protein sequence ID" value="OAS26405.1"/>
    <property type="molecule type" value="Genomic_DNA"/>
</dbReference>
<dbReference type="Pfam" id="PF07005">
    <property type="entry name" value="SBD_N"/>
    <property type="match status" value="1"/>
</dbReference>
<dbReference type="Proteomes" id="UP000078316">
    <property type="component" value="Unassembled WGS sequence"/>
</dbReference>
<evidence type="ECO:0000313" key="10">
    <source>
        <dbReference type="Proteomes" id="UP000078316"/>
    </source>
</evidence>
<accession>A0A179SFN3</accession>
<dbReference type="GO" id="GO:0005524">
    <property type="term" value="F:ATP binding"/>
    <property type="evidence" value="ECO:0007669"/>
    <property type="project" value="UniProtKB-KW"/>
</dbReference>
<dbReference type="GO" id="GO:0016301">
    <property type="term" value="F:kinase activity"/>
    <property type="evidence" value="ECO:0007669"/>
    <property type="project" value="UniProtKB-KW"/>
</dbReference>
<evidence type="ECO:0000259" key="8">
    <source>
        <dbReference type="Pfam" id="PF17042"/>
    </source>
</evidence>
<evidence type="ECO:0000259" key="7">
    <source>
        <dbReference type="Pfam" id="PF07005"/>
    </source>
</evidence>
<comment type="similarity">
    <text evidence="1">Belongs to the four-carbon acid sugar kinase family.</text>
</comment>
<keyword evidence="6" id="KW-0119">Carbohydrate metabolism</keyword>
<dbReference type="SUPFAM" id="SSF142764">
    <property type="entry name" value="YgbK-like"/>
    <property type="match status" value="1"/>
</dbReference>
<keyword evidence="2" id="KW-0808">Transferase</keyword>
<proteinExistence type="inferred from homology"/>
<evidence type="ECO:0000256" key="3">
    <source>
        <dbReference type="ARBA" id="ARBA00022741"/>
    </source>
</evidence>
<name>A0A179SFN3_9HYPH</name>
<keyword evidence="3" id="KW-0547">Nucleotide-binding</keyword>
<dbReference type="Gene3D" id="3.40.50.10840">
    <property type="entry name" value="Putative sugar-binding, N-terminal domain"/>
    <property type="match status" value="1"/>
</dbReference>
<dbReference type="InterPro" id="IPR042213">
    <property type="entry name" value="NBD_C_sf"/>
</dbReference>
<evidence type="ECO:0008006" key="11">
    <source>
        <dbReference type="Google" id="ProtNLM"/>
    </source>
</evidence>
<evidence type="ECO:0000256" key="5">
    <source>
        <dbReference type="ARBA" id="ARBA00022840"/>
    </source>
</evidence>
<feature type="domain" description="Four-carbon acid sugar kinase nucleotide binding" evidence="8">
    <location>
        <begin position="255"/>
        <end position="405"/>
    </location>
</feature>
<protein>
    <recommendedName>
        <fullName evidence="11">Four-carbon acid sugar kinase family protein</fullName>
    </recommendedName>
</protein>
<organism evidence="9 10">
    <name type="scientific">Methylobacterium platani</name>
    <dbReference type="NCBI Taxonomy" id="427683"/>
    <lineage>
        <taxon>Bacteria</taxon>
        <taxon>Pseudomonadati</taxon>
        <taxon>Pseudomonadota</taxon>
        <taxon>Alphaproteobacteria</taxon>
        <taxon>Hyphomicrobiales</taxon>
        <taxon>Methylobacteriaceae</taxon>
        <taxon>Methylobacterium</taxon>
    </lineage>
</organism>
<keyword evidence="5" id="KW-0067">ATP-binding</keyword>
<dbReference type="InterPro" id="IPR037051">
    <property type="entry name" value="4-carb_acid_sugar_kinase_N_sf"/>
</dbReference>
<dbReference type="Pfam" id="PF17042">
    <property type="entry name" value="NBD_C"/>
    <property type="match status" value="1"/>
</dbReference>
<dbReference type="InterPro" id="IPR010737">
    <property type="entry name" value="4-carb_acid_sugar_kinase_N"/>
</dbReference>
<dbReference type="OrthoDB" id="9778478at2"/>
<dbReference type="RefSeq" id="WP_048437569.1">
    <property type="nucleotide sequence ID" value="NZ_LWHQ01000010.1"/>
</dbReference>
<evidence type="ECO:0000256" key="2">
    <source>
        <dbReference type="ARBA" id="ARBA00022679"/>
    </source>
</evidence>
<dbReference type="InterPro" id="IPR031475">
    <property type="entry name" value="NBD_C"/>
</dbReference>